<protein>
    <recommendedName>
        <fullName evidence="4">Outer membrane protein beta-barrel domain-containing protein</fullName>
    </recommendedName>
</protein>
<feature type="domain" description="Outer membrane protein beta-barrel" evidence="4">
    <location>
        <begin position="392"/>
        <end position="764"/>
    </location>
</feature>
<proteinExistence type="predicted"/>
<dbReference type="Gene3D" id="2.60.40.1120">
    <property type="entry name" value="Carboxypeptidase-like, regulatory domain"/>
    <property type="match status" value="1"/>
</dbReference>
<dbReference type="InterPro" id="IPR036942">
    <property type="entry name" value="Beta-barrel_TonB_sf"/>
</dbReference>
<dbReference type="RefSeq" id="WP_167962154.1">
    <property type="nucleotide sequence ID" value="NZ_JAATJJ010000001.1"/>
</dbReference>
<dbReference type="PANTHER" id="PTHR40980:SF4">
    <property type="entry name" value="TONB-DEPENDENT RECEPTOR-LIKE BETA-BARREL DOMAIN-CONTAINING PROTEIN"/>
    <property type="match status" value="1"/>
</dbReference>
<evidence type="ECO:0000313" key="6">
    <source>
        <dbReference type="Proteomes" id="UP000590442"/>
    </source>
</evidence>
<dbReference type="AlphaFoldDB" id="A0A846QZ19"/>
<dbReference type="SUPFAM" id="SSF56935">
    <property type="entry name" value="Porins"/>
    <property type="match status" value="1"/>
</dbReference>
<keyword evidence="2" id="KW-0472">Membrane</keyword>
<keyword evidence="6" id="KW-1185">Reference proteome</keyword>
<dbReference type="EMBL" id="JAATJJ010000001">
    <property type="protein sequence ID" value="NJB70895.1"/>
    <property type="molecule type" value="Genomic_DNA"/>
</dbReference>
<dbReference type="Proteomes" id="UP000590442">
    <property type="component" value="Unassembled WGS sequence"/>
</dbReference>
<comment type="caution">
    <text evidence="5">The sequence shown here is derived from an EMBL/GenBank/DDBJ whole genome shotgun (WGS) entry which is preliminary data.</text>
</comment>
<evidence type="ECO:0000256" key="2">
    <source>
        <dbReference type="ARBA" id="ARBA00023136"/>
    </source>
</evidence>
<organism evidence="5 6">
    <name type="scientific">Saonia flava</name>
    <dbReference type="NCBI Taxonomy" id="523696"/>
    <lineage>
        <taxon>Bacteria</taxon>
        <taxon>Pseudomonadati</taxon>
        <taxon>Bacteroidota</taxon>
        <taxon>Flavobacteriia</taxon>
        <taxon>Flavobacteriales</taxon>
        <taxon>Flavobacteriaceae</taxon>
        <taxon>Saonia</taxon>
    </lineage>
</organism>
<dbReference type="Pfam" id="PF13715">
    <property type="entry name" value="CarbopepD_reg_2"/>
    <property type="match status" value="1"/>
</dbReference>
<dbReference type="InterPro" id="IPR041700">
    <property type="entry name" value="OMP_b-brl_3"/>
</dbReference>
<dbReference type="Pfam" id="PF14905">
    <property type="entry name" value="OMP_b-brl_3"/>
    <property type="match status" value="1"/>
</dbReference>
<evidence type="ECO:0000259" key="4">
    <source>
        <dbReference type="Pfam" id="PF14905"/>
    </source>
</evidence>
<dbReference type="Gene3D" id="2.40.170.20">
    <property type="entry name" value="TonB-dependent receptor, beta-barrel domain"/>
    <property type="match status" value="1"/>
</dbReference>
<dbReference type="InterPro" id="IPR008969">
    <property type="entry name" value="CarboxyPept-like_regulatory"/>
</dbReference>
<accession>A0A846QZ19</accession>
<comment type="subcellular location">
    <subcellularLocation>
        <location evidence="1">Cell outer membrane</location>
    </subcellularLocation>
</comment>
<dbReference type="Gene3D" id="2.170.130.10">
    <property type="entry name" value="TonB-dependent receptor, plug domain"/>
    <property type="match status" value="1"/>
</dbReference>
<evidence type="ECO:0000256" key="3">
    <source>
        <dbReference type="ARBA" id="ARBA00023237"/>
    </source>
</evidence>
<dbReference type="SUPFAM" id="SSF49464">
    <property type="entry name" value="Carboxypeptidase regulatory domain-like"/>
    <property type="match status" value="1"/>
</dbReference>
<evidence type="ECO:0000313" key="5">
    <source>
        <dbReference type="EMBL" id="NJB70895.1"/>
    </source>
</evidence>
<dbReference type="InterPro" id="IPR037066">
    <property type="entry name" value="Plug_dom_sf"/>
</dbReference>
<evidence type="ECO:0000256" key="1">
    <source>
        <dbReference type="ARBA" id="ARBA00004442"/>
    </source>
</evidence>
<keyword evidence="3" id="KW-0998">Cell outer membrane</keyword>
<dbReference type="GO" id="GO:0009279">
    <property type="term" value="C:cell outer membrane"/>
    <property type="evidence" value="ECO:0007669"/>
    <property type="project" value="UniProtKB-SubCell"/>
</dbReference>
<reference evidence="5 6" key="1">
    <citation type="submission" date="2020-03" db="EMBL/GenBank/DDBJ databases">
        <title>Genomic Encyclopedia of Type Strains, Phase IV (KMG-IV): sequencing the most valuable type-strain genomes for metagenomic binning, comparative biology and taxonomic classification.</title>
        <authorList>
            <person name="Goeker M."/>
        </authorList>
    </citation>
    <scope>NUCLEOTIDE SEQUENCE [LARGE SCALE GENOMIC DNA]</scope>
    <source>
        <strain evidence="5 6">DSM 29762</strain>
    </source>
</reference>
<gene>
    <name evidence="5" type="ORF">GGR42_001357</name>
</gene>
<dbReference type="PANTHER" id="PTHR40980">
    <property type="entry name" value="PLUG DOMAIN-CONTAINING PROTEIN"/>
    <property type="match status" value="1"/>
</dbReference>
<sequence length="818" mass="92308">MNKKKTPLFVIHFLLIQLWGTVCVHGQIEGRVIDGEGTAIPYVNVILYQATDTTIIKGATTNEQGEFGLLHETQGEYMLGLSSLGYVTYYSNVFAMSNDPKIDLGTMTLLENRNELDEVVLSAKKNVIQNTSFGKVINVQSSLMTKGSNALQILERLPGVLLDKQNSQFSLNGQSGVVVMFNGRRMPLSMEEVMSLLESTLADTVEKVELITSPTAKYDADGGAGIINIIFKKNEYEGNQFNLNTALGYGVGEKASTSLQYAHGHNKVSLTGSYAFSHDRSKNGFEGSGTSNMPVLGAPSRADFSTYFNNNSNSHNFNMALGYQIRPKMEVGGELTYSFSKNHSISNVNNGRKLEGQDFFASRLVTDRQTTKKNLISSVYLGSELSKNLYANIDFNYLTYSNDSPALTTSEYFDGEGEVIVPENDIFTDGNRGQSKSNIQFGVFKVDFSLNLNEKLESEFGFKGSIAKNENDSRIETNNNGVWEVDPRSQSEISSDEKLWAAYTQFKFLINEKSTLQAGVRYEDWNRTLSNNEDPFAVRQFFPSFSYQYTLSENENLNFNYHRRISRPSYTDLITSLYYNDPIAIFTGNPVLKPAITNTVQLDYNIKGFNVGLSYQKELNPILRYQFTTTPQNDILIVSPQNGEYQKSLNVFLNVPVQWSNWAKLNVSGTSSYRKYSISYIPNPAEKLYFFQNLNFNQGFKLPWQMDMELSGWYNFPSYNGSHITEGFGIVNFGLAKKFKKEWGTLQFTVTDIFRSFNIYNHNGGMAPVVFDIDTKSRYRDESAFSRIFRLSYSRSFGHMTSKKIRSSGTVEELKRVD</sequence>
<name>A0A846QZ19_9FLAO</name>